<evidence type="ECO:0000313" key="2">
    <source>
        <dbReference type="Proteomes" id="UP000076858"/>
    </source>
</evidence>
<accession>A0A162CX08</accession>
<reference evidence="1 2" key="1">
    <citation type="submission" date="2016-03" db="EMBL/GenBank/DDBJ databases">
        <title>EvidentialGene: Evidence-directed Construction of Genes on Genomes.</title>
        <authorList>
            <person name="Gilbert D.G."/>
            <person name="Choi J.-H."/>
            <person name="Mockaitis K."/>
            <person name="Colbourne J."/>
            <person name="Pfrender M."/>
        </authorList>
    </citation>
    <scope>NUCLEOTIDE SEQUENCE [LARGE SCALE GENOMIC DNA]</scope>
    <source>
        <strain evidence="1 2">Xinb3</strain>
        <tissue evidence="1">Complete organism</tissue>
    </source>
</reference>
<name>A0A162CX08_9CRUS</name>
<organism evidence="1 2">
    <name type="scientific">Daphnia magna</name>
    <dbReference type="NCBI Taxonomy" id="35525"/>
    <lineage>
        <taxon>Eukaryota</taxon>
        <taxon>Metazoa</taxon>
        <taxon>Ecdysozoa</taxon>
        <taxon>Arthropoda</taxon>
        <taxon>Crustacea</taxon>
        <taxon>Branchiopoda</taxon>
        <taxon>Diplostraca</taxon>
        <taxon>Cladocera</taxon>
        <taxon>Anomopoda</taxon>
        <taxon>Daphniidae</taxon>
        <taxon>Daphnia</taxon>
    </lineage>
</organism>
<comment type="caution">
    <text evidence="1">The sequence shown here is derived from an EMBL/GenBank/DDBJ whole genome shotgun (WGS) entry which is preliminary data.</text>
</comment>
<sequence>PTPDASDSATIRSTIAGAPVVTITEDTNNDGFINTAELSGTVGVNISIPTAAKAGDTLRVTVGTVVENITLTAANITAGSITREITAPANGSTLKCKRS</sequence>
<proteinExistence type="predicted"/>
<dbReference type="EMBL" id="LRGB01010474">
    <property type="protein sequence ID" value="KZS00354.1"/>
    <property type="molecule type" value="Genomic_DNA"/>
</dbReference>
<dbReference type="InterPro" id="IPR018247">
    <property type="entry name" value="EF_Hand_1_Ca_BS"/>
</dbReference>
<evidence type="ECO:0000313" key="1">
    <source>
        <dbReference type="EMBL" id="KZS00354.1"/>
    </source>
</evidence>
<gene>
    <name evidence="1" type="ORF">APZ42_003360</name>
</gene>
<keyword evidence="2" id="KW-1185">Reference proteome</keyword>
<dbReference type="AlphaFoldDB" id="A0A162CX08"/>
<dbReference type="Proteomes" id="UP000076858">
    <property type="component" value="Unassembled WGS sequence"/>
</dbReference>
<dbReference type="PROSITE" id="PS00018">
    <property type="entry name" value="EF_HAND_1"/>
    <property type="match status" value="1"/>
</dbReference>
<feature type="non-terminal residue" evidence="1">
    <location>
        <position position="1"/>
    </location>
</feature>
<protein>
    <submittedName>
        <fullName evidence="1">Uncharacterized protein</fullName>
    </submittedName>
</protein>